<evidence type="ECO:0000256" key="20">
    <source>
        <dbReference type="ARBA" id="ARBA00034003"/>
    </source>
</evidence>
<dbReference type="GO" id="GO:0046872">
    <property type="term" value="F:metal ion binding"/>
    <property type="evidence" value="ECO:0007669"/>
    <property type="project" value="UniProtKB-KW"/>
</dbReference>
<dbReference type="EMBL" id="VDES01000001">
    <property type="protein sequence ID" value="MBA1373481.1"/>
    <property type="molecule type" value="Genomic_DNA"/>
</dbReference>
<feature type="domain" description="ATP-dependent DNA ligase family profile" evidence="22">
    <location>
        <begin position="311"/>
        <end position="433"/>
    </location>
</feature>
<dbReference type="RefSeq" id="WP_181266512.1">
    <property type="nucleotide sequence ID" value="NZ_BAAAGB010000002.1"/>
</dbReference>
<dbReference type="InterPro" id="IPR012309">
    <property type="entry name" value="DNA_ligase_ATP-dep_C"/>
</dbReference>
<evidence type="ECO:0000256" key="7">
    <source>
        <dbReference type="ARBA" id="ARBA00022723"/>
    </source>
</evidence>
<keyword evidence="8" id="KW-0547">Nucleotide-binding</keyword>
<gene>
    <name evidence="23" type="primary">ligD</name>
    <name evidence="23" type="ORF">FG486_03970</name>
</gene>
<comment type="cofactor">
    <cofactor evidence="1">
        <name>Mn(2+)</name>
        <dbReference type="ChEBI" id="CHEBI:29035"/>
    </cofactor>
</comment>
<dbReference type="InterPro" id="IPR012310">
    <property type="entry name" value="DNA_ligase_ATP-dep_cent"/>
</dbReference>
<evidence type="ECO:0000313" key="23">
    <source>
        <dbReference type="EMBL" id="MBA1373481.1"/>
    </source>
</evidence>
<dbReference type="NCBIfam" id="TIGR02777">
    <property type="entry name" value="LigD_PE_dom"/>
    <property type="match status" value="1"/>
</dbReference>
<keyword evidence="11" id="KW-0269">Exonuclease</keyword>
<dbReference type="Pfam" id="PF04679">
    <property type="entry name" value="DNA_ligase_A_C"/>
    <property type="match status" value="1"/>
</dbReference>
<dbReference type="GO" id="GO:0006310">
    <property type="term" value="P:DNA recombination"/>
    <property type="evidence" value="ECO:0007669"/>
    <property type="project" value="UniProtKB-KW"/>
</dbReference>
<evidence type="ECO:0000256" key="4">
    <source>
        <dbReference type="ARBA" id="ARBA00022679"/>
    </source>
</evidence>
<protein>
    <recommendedName>
        <fullName evidence="2">DNA ligase (ATP)</fullName>
        <ecNumber evidence="2">6.5.1.1</ecNumber>
    </recommendedName>
    <alternativeName>
        <fullName evidence="19">NHEJ DNA polymerase</fullName>
    </alternativeName>
</protein>
<evidence type="ECO:0000256" key="12">
    <source>
        <dbReference type="ARBA" id="ARBA00022840"/>
    </source>
</evidence>
<comment type="caution">
    <text evidence="23">The sequence shown here is derived from an EMBL/GenBank/DDBJ whole genome shotgun (WGS) entry which is preliminary data.</text>
</comment>
<keyword evidence="16" id="KW-0234">DNA repair</keyword>
<evidence type="ECO:0000256" key="19">
    <source>
        <dbReference type="ARBA" id="ARBA00029943"/>
    </source>
</evidence>
<evidence type="ECO:0000256" key="8">
    <source>
        <dbReference type="ARBA" id="ARBA00022741"/>
    </source>
</evidence>
<dbReference type="Gene3D" id="3.90.920.10">
    <property type="entry name" value="DNA primase, PRIM domain"/>
    <property type="match status" value="1"/>
</dbReference>
<keyword evidence="9" id="KW-0227">DNA damage</keyword>
<sequence>MADRTPDPLAEYAAKRDFARTPEPDATPARRKGKQPPMLVVQKHDATRLHWDLRLEADGVLKSWAVTRGPSIDPQDKRLAVRTEDHPLSYADFEGVIPARAYGGGTVMLWDSGHWEPVPGKSASDIDKGHLHFIAHGQRMRGEWILVRMKPRAGEKRENWLLRKVEDGEAGQGDGLVERALTSVKTGRTMDQIASGTAPVAPRRKRASAAGSRAKSPVPAFHPPMLATLVHQLPGGQDWLFEVKYDGYRCLVGLGKDGAIGWTRTGLDWSDKFHPVLDAMAQVPAASALFDGEIVALGEDGRPSFSALQRALKSDGPLSYFAFDLLALDGEDLTERPLAERKQRLAALLERVDPPIFYSDHIERDGRALFQAMVDKGYEGVIAKRASSRYVGERSDAWLKIKVERREEFVIIGWIASAKRGRPFASLLLGQHEGGQLVYKGRVGTGFDTDTAAELQAQLADLARAEPAIVDAKAVAGKAHWIEPVLVAEVRYAEYTHDGVLRHASFIGLRGDKPAAEVTGEIEMNQPAGWIAPQPSIRITHADRPLFGADGPTKGDLASWYEAAAPLMLPFIANRPVALLRCPQGISEQCFFQKHVQKGWGKEIGSLMIEEADGSTDPVFVLGDKAAILRCVQMGAIEFHGWGSRADDIEHPDRLVFDLDPDEGIGFADIAAAARQMRDHLADMGLVTFPMVTGGKGVHVIAPLDPGADWAATEGFAKSFAQALEQAEPRRYTASMSKARRKGRIFIDWMRNRRGSTAVLPYSVRARDGAPVAVPVAWDDLPSLAGANRFTLRDPGAILDHASSVGADWGKASQTLTIAD</sequence>
<feature type="region of interest" description="Disordered" evidence="21">
    <location>
        <begin position="1"/>
        <end position="38"/>
    </location>
</feature>
<dbReference type="Gene3D" id="3.30.470.30">
    <property type="entry name" value="DNA ligase/mRNA capping enzyme"/>
    <property type="match status" value="1"/>
</dbReference>
<dbReference type="CDD" id="cd07906">
    <property type="entry name" value="Adenylation_DNA_ligase_LigD_LigC"/>
    <property type="match status" value="1"/>
</dbReference>
<dbReference type="InterPro" id="IPR014145">
    <property type="entry name" value="LigD_pol_dom"/>
</dbReference>
<keyword evidence="6" id="KW-0540">Nuclease</keyword>
<keyword evidence="18" id="KW-0511">Multifunctional enzyme</keyword>
<evidence type="ECO:0000256" key="9">
    <source>
        <dbReference type="ARBA" id="ARBA00022763"/>
    </source>
</evidence>
<evidence type="ECO:0000256" key="1">
    <source>
        <dbReference type="ARBA" id="ARBA00001936"/>
    </source>
</evidence>
<evidence type="ECO:0000256" key="10">
    <source>
        <dbReference type="ARBA" id="ARBA00022801"/>
    </source>
</evidence>
<evidence type="ECO:0000256" key="11">
    <source>
        <dbReference type="ARBA" id="ARBA00022839"/>
    </source>
</evidence>
<feature type="compositionally biased region" description="Low complexity" evidence="21">
    <location>
        <begin position="208"/>
        <end position="217"/>
    </location>
</feature>
<dbReference type="PANTHER" id="PTHR42705:SF2">
    <property type="entry name" value="BIFUNCTIONAL NON-HOMOLOGOUS END JOINING PROTEIN LIGD"/>
    <property type="match status" value="1"/>
</dbReference>
<evidence type="ECO:0000256" key="2">
    <source>
        <dbReference type="ARBA" id="ARBA00012727"/>
    </source>
</evidence>
<keyword evidence="10" id="KW-0378">Hydrolase</keyword>
<dbReference type="GO" id="GO:0006281">
    <property type="term" value="P:DNA repair"/>
    <property type="evidence" value="ECO:0007669"/>
    <property type="project" value="UniProtKB-KW"/>
</dbReference>
<feature type="region of interest" description="Disordered" evidence="21">
    <location>
        <begin position="189"/>
        <end position="217"/>
    </location>
</feature>
<evidence type="ECO:0000256" key="17">
    <source>
        <dbReference type="ARBA" id="ARBA00023211"/>
    </source>
</evidence>
<evidence type="ECO:0000313" key="24">
    <source>
        <dbReference type="Proteomes" id="UP000589292"/>
    </source>
</evidence>
<dbReference type="Pfam" id="PF13298">
    <property type="entry name" value="LigD_N"/>
    <property type="match status" value="1"/>
</dbReference>
<dbReference type="CDD" id="cd04862">
    <property type="entry name" value="PaeLigD_Pol_like"/>
    <property type="match status" value="1"/>
</dbReference>
<dbReference type="AlphaFoldDB" id="A0A7V8RBM1"/>
<reference evidence="23 24" key="1">
    <citation type="journal article" date="1994" name="Int. J. Syst. Bacteriol.">
        <title>Phylogenetic positions of novel aerobic, bacteriochlorophyll a-containing bacteria and description of Roseococcus thiosulfatophilus gen. nov., sp. nov., Erythromicrobium ramosum gen. nov., sp. nov., and Erythrobacter litoralis sp. nov.</title>
        <authorList>
            <person name="Yurkov V."/>
            <person name="Stackebrandt E."/>
            <person name="Holmes A."/>
            <person name="Fuerst J.A."/>
            <person name="Hugenholtz P."/>
            <person name="Golecki J."/>
            <person name="Gad'on N."/>
            <person name="Gorlenko V.M."/>
            <person name="Kompantseva E.I."/>
            <person name="Drews G."/>
        </authorList>
    </citation>
    <scope>NUCLEOTIDE SEQUENCE [LARGE SCALE GENOMIC DNA]</scope>
    <source>
        <strain evidence="23 24">KR-99</strain>
    </source>
</reference>
<evidence type="ECO:0000256" key="16">
    <source>
        <dbReference type="ARBA" id="ARBA00023204"/>
    </source>
</evidence>
<dbReference type="SUPFAM" id="SSF50249">
    <property type="entry name" value="Nucleic acid-binding proteins"/>
    <property type="match status" value="1"/>
</dbReference>
<dbReference type="NCBIfam" id="TIGR02778">
    <property type="entry name" value="ligD_pol"/>
    <property type="match status" value="1"/>
</dbReference>
<keyword evidence="17" id="KW-0464">Manganese</keyword>
<evidence type="ECO:0000256" key="3">
    <source>
        <dbReference type="ARBA" id="ARBA00022598"/>
    </source>
</evidence>
<keyword evidence="24" id="KW-1185">Reference proteome</keyword>
<keyword evidence="5" id="KW-0548">Nucleotidyltransferase</keyword>
<dbReference type="GO" id="GO:0003910">
    <property type="term" value="F:DNA ligase (ATP) activity"/>
    <property type="evidence" value="ECO:0007669"/>
    <property type="project" value="UniProtKB-EC"/>
</dbReference>
<name>A0A7V8RBM1_9SPHN</name>
<dbReference type="NCBIfam" id="TIGR02779">
    <property type="entry name" value="NHEJ_ligase_lig"/>
    <property type="match status" value="1"/>
</dbReference>
<evidence type="ECO:0000256" key="15">
    <source>
        <dbReference type="ARBA" id="ARBA00023172"/>
    </source>
</evidence>
<organism evidence="23 24">
    <name type="scientific">Sphingomonas ursincola</name>
    <dbReference type="NCBI Taxonomy" id="56361"/>
    <lineage>
        <taxon>Bacteria</taxon>
        <taxon>Pseudomonadati</taxon>
        <taxon>Pseudomonadota</taxon>
        <taxon>Alphaproteobacteria</taxon>
        <taxon>Sphingomonadales</taxon>
        <taxon>Sphingomonadaceae</taxon>
        <taxon>Sphingomonas</taxon>
    </lineage>
</organism>
<accession>A0A7V8RBM1</accession>
<evidence type="ECO:0000256" key="13">
    <source>
        <dbReference type="ARBA" id="ARBA00022932"/>
    </source>
</evidence>
<evidence type="ECO:0000256" key="5">
    <source>
        <dbReference type="ARBA" id="ARBA00022695"/>
    </source>
</evidence>
<dbReference type="SUPFAM" id="SSF56091">
    <property type="entry name" value="DNA ligase/mRNA capping enzyme, catalytic domain"/>
    <property type="match status" value="1"/>
</dbReference>
<dbReference type="GO" id="GO:0003677">
    <property type="term" value="F:DNA binding"/>
    <property type="evidence" value="ECO:0007669"/>
    <property type="project" value="UniProtKB-KW"/>
</dbReference>
<dbReference type="InterPro" id="IPR033651">
    <property type="entry name" value="PaeLigD_Pol-like"/>
</dbReference>
<dbReference type="GO" id="GO:0004527">
    <property type="term" value="F:exonuclease activity"/>
    <property type="evidence" value="ECO:0007669"/>
    <property type="project" value="UniProtKB-KW"/>
</dbReference>
<dbReference type="GO" id="GO:0003887">
    <property type="term" value="F:DNA-directed DNA polymerase activity"/>
    <property type="evidence" value="ECO:0007669"/>
    <property type="project" value="UniProtKB-KW"/>
</dbReference>
<proteinExistence type="predicted"/>
<dbReference type="PANTHER" id="PTHR42705">
    <property type="entry name" value="BIFUNCTIONAL NON-HOMOLOGOUS END JOINING PROTEIN LIGD"/>
    <property type="match status" value="1"/>
</dbReference>
<dbReference type="EC" id="6.5.1.1" evidence="2"/>
<feature type="compositionally biased region" description="Basic and acidic residues" evidence="21">
    <location>
        <begin position="13"/>
        <end position="23"/>
    </location>
</feature>
<comment type="catalytic activity">
    <reaction evidence="20">
        <text>ATP + (deoxyribonucleotide)n-3'-hydroxyl + 5'-phospho-(deoxyribonucleotide)m = (deoxyribonucleotide)n+m + AMP + diphosphate.</text>
        <dbReference type="EC" id="6.5.1.1"/>
    </reaction>
</comment>
<dbReference type="Gene3D" id="2.40.50.140">
    <property type="entry name" value="Nucleic acid-binding proteins"/>
    <property type="match status" value="1"/>
</dbReference>
<dbReference type="InterPro" id="IPR014143">
    <property type="entry name" value="NHEJ_ligase_prk"/>
</dbReference>
<keyword evidence="15" id="KW-0233">DNA recombination</keyword>
<dbReference type="Pfam" id="PF21686">
    <property type="entry name" value="LigD_Prim-Pol"/>
    <property type="match status" value="1"/>
</dbReference>
<keyword evidence="14" id="KW-0238">DNA-binding</keyword>
<dbReference type="InterPro" id="IPR014146">
    <property type="entry name" value="LigD_ligase_dom"/>
</dbReference>
<keyword evidence="13" id="KW-0239">DNA-directed DNA polymerase</keyword>
<dbReference type="Gene3D" id="3.30.1490.70">
    <property type="match status" value="1"/>
</dbReference>
<dbReference type="InterPro" id="IPR014144">
    <property type="entry name" value="LigD_PE_domain"/>
</dbReference>
<keyword evidence="7" id="KW-0479">Metal-binding</keyword>
<evidence type="ECO:0000256" key="14">
    <source>
        <dbReference type="ARBA" id="ARBA00023125"/>
    </source>
</evidence>
<evidence type="ECO:0000256" key="18">
    <source>
        <dbReference type="ARBA" id="ARBA00023268"/>
    </source>
</evidence>
<evidence type="ECO:0000256" key="21">
    <source>
        <dbReference type="SAM" id="MobiDB-lite"/>
    </source>
</evidence>
<dbReference type="CDD" id="cd07971">
    <property type="entry name" value="OBF_DNA_ligase_LigD"/>
    <property type="match status" value="1"/>
</dbReference>
<dbReference type="Pfam" id="PF01068">
    <property type="entry name" value="DNA_ligase_A_M"/>
    <property type="match status" value="1"/>
</dbReference>
<keyword evidence="4" id="KW-0808">Transferase</keyword>
<keyword evidence="3 23" id="KW-0436">Ligase</keyword>
<dbReference type="InterPro" id="IPR012340">
    <property type="entry name" value="NA-bd_OB-fold"/>
</dbReference>
<dbReference type="NCBIfam" id="TIGR02776">
    <property type="entry name" value="NHEJ_ligase_prk"/>
    <property type="match status" value="1"/>
</dbReference>
<dbReference type="InterPro" id="IPR052171">
    <property type="entry name" value="NHEJ_LigD"/>
</dbReference>
<dbReference type="GO" id="GO:0005524">
    <property type="term" value="F:ATP binding"/>
    <property type="evidence" value="ECO:0007669"/>
    <property type="project" value="UniProtKB-KW"/>
</dbReference>
<evidence type="ECO:0000259" key="22">
    <source>
        <dbReference type="PROSITE" id="PS50160"/>
    </source>
</evidence>
<keyword evidence="12" id="KW-0067">ATP-binding</keyword>
<evidence type="ECO:0000256" key="6">
    <source>
        <dbReference type="ARBA" id="ARBA00022722"/>
    </source>
</evidence>
<dbReference type="PROSITE" id="PS50160">
    <property type="entry name" value="DNA_LIGASE_A3"/>
    <property type="match status" value="1"/>
</dbReference>
<dbReference type="Proteomes" id="UP000589292">
    <property type="component" value="Unassembled WGS sequence"/>
</dbReference>